<dbReference type="OrthoDB" id="6338095at2759"/>
<dbReference type="Gene3D" id="3.60.10.10">
    <property type="entry name" value="Endonuclease/exonuclease/phosphatase"/>
    <property type="match status" value="1"/>
</dbReference>
<reference evidence="1" key="1">
    <citation type="submission" date="2021-01" db="UniProtKB">
        <authorList>
            <consortium name="EnsemblMetazoa"/>
        </authorList>
    </citation>
    <scope>IDENTIFICATION</scope>
</reference>
<dbReference type="AlphaFoldDB" id="A0A7M7QAD1"/>
<name>A0A7M7QAD1_NASVI</name>
<dbReference type="KEGG" id="nvi:103317693"/>
<dbReference type="InParanoid" id="A0A7M7QAD1"/>
<evidence type="ECO:0000313" key="2">
    <source>
        <dbReference type="Proteomes" id="UP000002358"/>
    </source>
</evidence>
<dbReference type="GeneID" id="103317693"/>
<organism evidence="1 2">
    <name type="scientific">Nasonia vitripennis</name>
    <name type="common">Parasitic wasp</name>
    <dbReference type="NCBI Taxonomy" id="7425"/>
    <lineage>
        <taxon>Eukaryota</taxon>
        <taxon>Metazoa</taxon>
        <taxon>Ecdysozoa</taxon>
        <taxon>Arthropoda</taxon>
        <taxon>Hexapoda</taxon>
        <taxon>Insecta</taxon>
        <taxon>Pterygota</taxon>
        <taxon>Neoptera</taxon>
        <taxon>Endopterygota</taxon>
        <taxon>Hymenoptera</taxon>
        <taxon>Apocrita</taxon>
        <taxon>Proctotrupomorpha</taxon>
        <taxon>Chalcidoidea</taxon>
        <taxon>Pteromalidae</taxon>
        <taxon>Pteromalinae</taxon>
        <taxon>Nasonia</taxon>
    </lineage>
</organism>
<evidence type="ECO:0000313" key="1">
    <source>
        <dbReference type="EnsemblMetazoa" id="XP_031784368"/>
    </source>
</evidence>
<accession>A0A7M7QAD1</accession>
<protein>
    <recommendedName>
        <fullName evidence="3">Endonuclease/exonuclease/phosphatase domain-containing protein</fullName>
    </recommendedName>
</protein>
<dbReference type="PANTHER" id="PTHR33273">
    <property type="entry name" value="DOMAIN-CONTAINING PROTEIN, PUTATIVE-RELATED"/>
    <property type="match status" value="1"/>
</dbReference>
<sequence length="512" mass="59283">MKRTWTRTTGLQVVQINLHHCEAASEDLMLSMEEENIDIALIQEPWLARDNIQGLRAKGYDLFYSQTTGTAQLTSVYMPYDQKETPPEALRDLVRNITDKSSQMVIGSDTNGHHVQWGSTDINERGNVPTLANRIKEEVIDVTPTTISDLIAIKNWRVSLKNSYSDHRRIHFEINRDTSETRTFRNPEKTDWTKFSELVKGKLGTWAQTQISANPAHENIENSVKWLEEALEGAFREACPIRYSRKNKYENGNDSWEKYKTSFREYKEKIRCAKWESIKSFSESIKDTHEASRFRKILKKDPTVLKSIRRPDDTWTETSAETLELLMNTHFPRCHEEESECVKMQQETANMDKWEVPERIVSREKVTWAVNTFNPYKSAGTDAVMPIMLQKSLDTIIDLLVKIYTECVLLGYLPRKWREMRVAFIPKAGVVTGHCAVGVNVKRWGKTKDNFCRECYEEEETISHLLCHCPALESKRHNTLGHSFLVELDEAAGMDIGKITNFAKSWKCFQQK</sequence>
<dbReference type="RefSeq" id="XP_031784368.1">
    <property type="nucleotide sequence ID" value="XM_031928508.1"/>
</dbReference>
<dbReference type="EnsemblMetazoa" id="XM_031928508">
    <property type="protein sequence ID" value="XP_031784368"/>
    <property type="gene ID" value="LOC103317693"/>
</dbReference>
<dbReference type="PANTHER" id="PTHR33273:SF4">
    <property type="entry name" value="ENDONUCLEASE_EXONUCLEASE_PHOSPHATASE DOMAIN-CONTAINING PROTEIN"/>
    <property type="match status" value="1"/>
</dbReference>
<evidence type="ECO:0008006" key="3">
    <source>
        <dbReference type="Google" id="ProtNLM"/>
    </source>
</evidence>
<dbReference type="SUPFAM" id="SSF56219">
    <property type="entry name" value="DNase I-like"/>
    <property type="match status" value="1"/>
</dbReference>
<keyword evidence="2" id="KW-1185">Reference proteome</keyword>
<proteinExistence type="predicted"/>
<dbReference type="Proteomes" id="UP000002358">
    <property type="component" value="Chromosome 4"/>
</dbReference>
<dbReference type="InterPro" id="IPR036691">
    <property type="entry name" value="Endo/exonu/phosph_ase_sf"/>
</dbReference>